<dbReference type="SUPFAM" id="SSF51658">
    <property type="entry name" value="Xylose isomerase-like"/>
    <property type="match status" value="1"/>
</dbReference>
<dbReference type="RefSeq" id="WP_170065193.1">
    <property type="nucleotide sequence ID" value="NZ_PGFZ01000014.1"/>
</dbReference>
<feature type="domain" description="Xylose isomerase-like TIM barrel" evidence="1">
    <location>
        <begin position="39"/>
        <end position="298"/>
    </location>
</feature>
<dbReference type="Proteomes" id="UP000237423">
    <property type="component" value="Unassembled WGS sequence"/>
</dbReference>
<dbReference type="EMBL" id="PGFZ01000014">
    <property type="protein sequence ID" value="POZ50147.1"/>
    <property type="molecule type" value="Genomic_DNA"/>
</dbReference>
<dbReference type="GO" id="GO:0016853">
    <property type="term" value="F:isomerase activity"/>
    <property type="evidence" value="ECO:0007669"/>
    <property type="project" value="UniProtKB-KW"/>
</dbReference>
<keyword evidence="2" id="KW-0413">Isomerase</keyword>
<organism evidence="2 3">
    <name type="scientific">Methylovulum psychrotolerans</name>
    <dbReference type="NCBI Taxonomy" id="1704499"/>
    <lineage>
        <taxon>Bacteria</taxon>
        <taxon>Pseudomonadati</taxon>
        <taxon>Pseudomonadota</taxon>
        <taxon>Gammaproteobacteria</taxon>
        <taxon>Methylococcales</taxon>
        <taxon>Methylococcaceae</taxon>
        <taxon>Methylovulum</taxon>
    </lineage>
</organism>
<dbReference type="Pfam" id="PF01261">
    <property type="entry name" value="AP_endonuc_2"/>
    <property type="match status" value="1"/>
</dbReference>
<comment type="caution">
    <text evidence="2">The sequence shown here is derived from an EMBL/GenBank/DDBJ whole genome shotgun (WGS) entry which is preliminary data.</text>
</comment>
<dbReference type="Gene3D" id="3.20.20.150">
    <property type="entry name" value="Divalent-metal-dependent TIM barrel enzymes"/>
    <property type="match status" value="1"/>
</dbReference>
<accession>A0A2S5CHA8</accession>
<evidence type="ECO:0000313" key="3">
    <source>
        <dbReference type="Proteomes" id="UP000237423"/>
    </source>
</evidence>
<dbReference type="AlphaFoldDB" id="A0A2S5CHA8"/>
<dbReference type="InterPro" id="IPR036237">
    <property type="entry name" value="Xyl_isomerase-like_sf"/>
</dbReference>
<evidence type="ECO:0000313" key="2">
    <source>
        <dbReference type="EMBL" id="POZ50147.1"/>
    </source>
</evidence>
<name>A0A2S5CHA8_9GAMM</name>
<dbReference type="InterPro" id="IPR050312">
    <property type="entry name" value="IolE/XylAMocC-like"/>
</dbReference>
<reference evidence="2 3" key="1">
    <citation type="submission" date="2017-11" db="EMBL/GenBank/DDBJ databases">
        <title>Draft Genome Sequence of Methylobacter psychrotolerans Sph1T, an Obligate Methanotroph from Low-Temperature Environments.</title>
        <authorList>
            <person name="Oshkin I.Y."/>
            <person name="Miroshnikov K."/>
            <person name="Belova S.E."/>
            <person name="Korzhenkov A."/>
            <person name="Toshchakov S.V."/>
            <person name="Dedysh S.N."/>
        </authorList>
    </citation>
    <scope>NUCLEOTIDE SEQUENCE [LARGE SCALE GENOMIC DNA]</scope>
    <source>
        <strain evidence="2 3">Sph1</strain>
    </source>
</reference>
<protein>
    <submittedName>
        <fullName evidence="2">Sugar phosphate isomerase/epimerase</fullName>
    </submittedName>
</protein>
<evidence type="ECO:0000259" key="1">
    <source>
        <dbReference type="Pfam" id="PF01261"/>
    </source>
</evidence>
<dbReference type="InterPro" id="IPR013022">
    <property type="entry name" value="Xyl_isomerase-like_TIM-brl"/>
</dbReference>
<proteinExistence type="predicted"/>
<gene>
    <name evidence="2" type="ORF">AADEFJLK_04044</name>
</gene>
<dbReference type="PANTHER" id="PTHR12110">
    <property type="entry name" value="HYDROXYPYRUVATE ISOMERASE"/>
    <property type="match status" value="1"/>
</dbReference>
<sequence length="346" mass="38257">MNHHTDKTARDIYISFFMFTTDMKPSDEAYRNVIITHMQALKELGYSGFEFPLAVTEDTDYAQQIADYAQLRQAMDASGLEDMKVATNVGATPTFDPSSEDQAQRDAALVYLKSRVDITAALRGTIMMGPIVYPYGHFPVTADNQGIWSDALQDYMAQRYLNAQPVLNELGLYAQGKAVKLAIEPITHWETPGPNTLAQLIGFLEGVPCQQVGVCLDTAHETLDGAGPLLFKEQLDWLVQEGRLHYAQISPPDRGNVQDSWIPWQTLVEPLLNAHQGPIAVEIFNAIPAFLDSLRLSRRKFWIPGEDPAKPPYPSAYTIAAEVLAAIHANVPASVLRGHQPPAANQ</sequence>